<accession>A0A9D4HDF0</accession>
<dbReference type="Proteomes" id="UP000828390">
    <property type="component" value="Unassembled WGS sequence"/>
</dbReference>
<dbReference type="AlphaFoldDB" id="A0A9D4HDF0"/>
<name>A0A9D4HDF0_DREPO</name>
<evidence type="ECO:0000313" key="2">
    <source>
        <dbReference type="EMBL" id="KAH3832200.1"/>
    </source>
</evidence>
<gene>
    <name evidence="2" type="ORF">DPMN_105478</name>
</gene>
<organism evidence="2 3">
    <name type="scientific">Dreissena polymorpha</name>
    <name type="common">Zebra mussel</name>
    <name type="synonym">Mytilus polymorpha</name>
    <dbReference type="NCBI Taxonomy" id="45954"/>
    <lineage>
        <taxon>Eukaryota</taxon>
        <taxon>Metazoa</taxon>
        <taxon>Spiralia</taxon>
        <taxon>Lophotrochozoa</taxon>
        <taxon>Mollusca</taxon>
        <taxon>Bivalvia</taxon>
        <taxon>Autobranchia</taxon>
        <taxon>Heteroconchia</taxon>
        <taxon>Euheterodonta</taxon>
        <taxon>Imparidentia</taxon>
        <taxon>Neoheterodontei</taxon>
        <taxon>Myida</taxon>
        <taxon>Dreissenoidea</taxon>
        <taxon>Dreissenidae</taxon>
        <taxon>Dreissena</taxon>
    </lineage>
</organism>
<comment type="caution">
    <text evidence="2">The sequence shown here is derived from an EMBL/GenBank/DDBJ whole genome shotgun (WGS) entry which is preliminary data.</text>
</comment>
<sequence length="142" mass="16031">MGDNTDKNGIVALQTPYMYFHYFSLNVARGLALWAGGMVLVWGMQTVSMTSRRHISFMGLRGGECSWKLPSDERSAFSKSEFHSRLAVMDDGVILRAIYCGHSRLYTIYFGHIRLTVTNLGAILSVIYCGHIRLLVETLIDY</sequence>
<keyword evidence="1" id="KW-0812">Transmembrane</keyword>
<reference evidence="2" key="2">
    <citation type="submission" date="2020-11" db="EMBL/GenBank/DDBJ databases">
        <authorList>
            <person name="McCartney M.A."/>
            <person name="Auch B."/>
            <person name="Kono T."/>
            <person name="Mallez S."/>
            <person name="Becker A."/>
            <person name="Gohl D.M."/>
            <person name="Silverstein K.A.T."/>
            <person name="Koren S."/>
            <person name="Bechman K.B."/>
            <person name="Herman A."/>
            <person name="Abrahante J.E."/>
            <person name="Garbe J."/>
        </authorList>
    </citation>
    <scope>NUCLEOTIDE SEQUENCE</scope>
    <source>
        <strain evidence="2">Duluth1</strain>
        <tissue evidence="2">Whole animal</tissue>
    </source>
</reference>
<proteinExistence type="predicted"/>
<dbReference type="EMBL" id="JAIWYP010000004">
    <property type="protein sequence ID" value="KAH3832200.1"/>
    <property type="molecule type" value="Genomic_DNA"/>
</dbReference>
<evidence type="ECO:0000313" key="3">
    <source>
        <dbReference type="Proteomes" id="UP000828390"/>
    </source>
</evidence>
<keyword evidence="1" id="KW-1133">Transmembrane helix</keyword>
<protein>
    <submittedName>
        <fullName evidence="2">Uncharacterized protein</fullName>
    </submittedName>
</protein>
<feature type="transmembrane region" description="Helical" evidence="1">
    <location>
        <begin position="20"/>
        <end position="43"/>
    </location>
</feature>
<reference evidence="2" key="1">
    <citation type="journal article" date="2019" name="bioRxiv">
        <title>The Genome of the Zebra Mussel, Dreissena polymorpha: A Resource for Invasive Species Research.</title>
        <authorList>
            <person name="McCartney M.A."/>
            <person name="Auch B."/>
            <person name="Kono T."/>
            <person name="Mallez S."/>
            <person name="Zhang Y."/>
            <person name="Obille A."/>
            <person name="Becker A."/>
            <person name="Abrahante J.E."/>
            <person name="Garbe J."/>
            <person name="Badalamenti J.P."/>
            <person name="Herman A."/>
            <person name="Mangelson H."/>
            <person name="Liachko I."/>
            <person name="Sullivan S."/>
            <person name="Sone E.D."/>
            <person name="Koren S."/>
            <person name="Silverstein K.A.T."/>
            <person name="Beckman K.B."/>
            <person name="Gohl D.M."/>
        </authorList>
    </citation>
    <scope>NUCLEOTIDE SEQUENCE</scope>
    <source>
        <strain evidence="2">Duluth1</strain>
        <tissue evidence="2">Whole animal</tissue>
    </source>
</reference>
<evidence type="ECO:0000256" key="1">
    <source>
        <dbReference type="SAM" id="Phobius"/>
    </source>
</evidence>
<keyword evidence="1" id="KW-0472">Membrane</keyword>
<keyword evidence="3" id="KW-1185">Reference proteome</keyword>